<evidence type="ECO:0000313" key="10">
    <source>
        <dbReference type="Proteomes" id="UP000799444"/>
    </source>
</evidence>
<keyword evidence="6 7" id="KW-0539">Nucleus</keyword>
<comment type="function">
    <text evidence="7">Required for pre-mRNA splicing.</text>
</comment>
<feature type="compositionally biased region" description="Basic and acidic residues" evidence="8">
    <location>
        <begin position="235"/>
        <end position="279"/>
    </location>
</feature>
<comment type="similarity">
    <text evidence="2 7">Belongs to the PRP38 family.</text>
</comment>
<dbReference type="GO" id="GO:0005681">
    <property type="term" value="C:spliceosomal complex"/>
    <property type="evidence" value="ECO:0007669"/>
    <property type="project" value="UniProtKB-KW"/>
</dbReference>
<sequence>MPKEERNHHRADAQGLLDDRGYTGKLVRGQNPAHLFEEGVRHRIINSYYWKEQCFGLNAATLCDRAVRLTFIGGTSGLMGKPTPFLCLAFKLMQLLPPKKIILEYLNFSTDSLEYYSDDENPKTEPADDDDEATSRNPIQDPNAQGKVGEFKYLRALAAFYIRLAWEPKEIYETLEPLLLDSRKIKRRTQDGFTLTYMDQFIDDLLTKDRACATSLWKMPRRSDLEDREVYEVDGNGKRRERDHADSGSDYDGRRRRANSDSDDGRRRSYSDSEDERHGGYSARRRRSDSYSEYERRGKGHEEDDRRRTCSDSSDQGHRSGSHRDKDG</sequence>
<reference evidence="9" key="1">
    <citation type="journal article" date="2020" name="Stud. Mycol.">
        <title>101 Dothideomycetes genomes: a test case for predicting lifestyles and emergence of pathogens.</title>
        <authorList>
            <person name="Haridas S."/>
            <person name="Albert R."/>
            <person name="Binder M."/>
            <person name="Bloem J."/>
            <person name="Labutti K."/>
            <person name="Salamov A."/>
            <person name="Andreopoulos B."/>
            <person name="Baker S."/>
            <person name="Barry K."/>
            <person name="Bills G."/>
            <person name="Bluhm B."/>
            <person name="Cannon C."/>
            <person name="Castanera R."/>
            <person name="Culley D."/>
            <person name="Daum C."/>
            <person name="Ezra D."/>
            <person name="Gonzalez J."/>
            <person name="Henrissat B."/>
            <person name="Kuo A."/>
            <person name="Liang C."/>
            <person name="Lipzen A."/>
            <person name="Lutzoni F."/>
            <person name="Magnuson J."/>
            <person name="Mondo S."/>
            <person name="Nolan M."/>
            <person name="Ohm R."/>
            <person name="Pangilinan J."/>
            <person name="Park H.-J."/>
            <person name="Ramirez L."/>
            <person name="Alfaro M."/>
            <person name="Sun H."/>
            <person name="Tritt A."/>
            <person name="Yoshinaga Y."/>
            <person name="Zwiers L.-H."/>
            <person name="Turgeon B."/>
            <person name="Goodwin S."/>
            <person name="Spatafora J."/>
            <person name="Crous P."/>
            <person name="Grigoriev I."/>
        </authorList>
    </citation>
    <scope>NUCLEOTIDE SEQUENCE</scope>
    <source>
        <strain evidence="9">CBS 125425</strain>
    </source>
</reference>
<dbReference type="GO" id="GO:0000398">
    <property type="term" value="P:mRNA splicing, via spliceosome"/>
    <property type="evidence" value="ECO:0007669"/>
    <property type="project" value="UniProtKB-UniRule"/>
</dbReference>
<evidence type="ECO:0000256" key="7">
    <source>
        <dbReference type="RuleBase" id="RU367025"/>
    </source>
</evidence>
<feature type="region of interest" description="Disordered" evidence="8">
    <location>
        <begin position="117"/>
        <end position="144"/>
    </location>
</feature>
<protein>
    <recommendedName>
        <fullName evidence="7">Pre-mRNA-splicing factor 38</fullName>
    </recommendedName>
</protein>
<keyword evidence="4 7" id="KW-0747">Spliceosome</keyword>
<evidence type="ECO:0000313" key="9">
    <source>
        <dbReference type="EMBL" id="KAF2736200.1"/>
    </source>
</evidence>
<accession>A0A9P4V5B7</accession>
<keyword evidence="5 7" id="KW-0508">mRNA splicing</keyword>
<evidence type="ECO:0000256" key="2">
    <source>
        <dbReference type="ARBA" id="ARBA00006164"/>
    </source>
</evidence>
<comment type="subcellular location">
    <subcellularLocation>
        <location evidence="1 7">Nucleus</location>
    </subcellularLocation>
</comment>
<proteinExistence type="inferred from homology"/>
<organism evidence="9 10">
    <name type="scientific">Polyplosphaeria fusca</name>
    <dbReference type="NCBI Taxonomy" id="682080"/>
    <lineage>
        <taxon>Eukaryota</taxon>
        <taxon>Fungi</taxon>
        <taxon>Dikarya</taxon>
        <taxon>Ascomycota</taxon>
        <taxon>Pezizomycotina</taxon>
        <taxon>Dothideomycetes</taxon>
        <taxon>Pleosporomycetidae</taxon>
        <taxon>Pleosporales</taxon>
        <taxon>Tetraplosphaeriaceae</taxon>
        <taxon>Polyplosphaeria</taxon>
    </lineage>
</organism>
<evidence type="ECO:0000256" key="1">
    <source>
        <dbReference type="ARBA" id="ARBA00004123"/>
    </source>
</evidence>
<evidence type="ECO:0000256" key="5">
    <source>
        <dbReference type="ARBA" id="ARBA00023187"/>
    </source>
</evidence>
<evidence type="ECO:0000256" key="3">
    <source>
        <dbReference type="ARBA" id="ARBA00022664"/>
    </source>
</evidence>
<dbReference type="Proteomes" id="UP000799444">
    <property type="component" value="Unassembled WGS sequence"/>
</dbReference>
<dbReference type="Pfam" id="PF03371">
    <property type="entry name" value="PRP38"/>
    <property type="match status" value="1"/>
</dbReference>
<dbReference type="EMBL" id="ML996127">
    <property type="protein sequence ID" value="KAF2736200.1"/>
    <property type="molecule type" value="Genomic_DNA"/>
</dbReference>
<evidence type="ECO:0000256" key="4">
    <source>
        <dbReference type="ARBA" id="ARBA00022728"/>
    </source>
</evidence>
<dbReference type="OrthoDB" id="190958at2759"/>
<name>A0A9P4V5B7_9PLEO</name>
<dbReference type="InterPro" id="IPR005037">
    <property type="entry name" value="PRP38"/>
</dbReference>
<dbReference type="AlphaFoldDB" id="A0A9P4V5B7"/>
<keyword evidence="3 7" id="KW-0507">mRNA processing</keyword>
<comment type="caution">
    <text evidence="9">The sequence shown here is derived from an EMBL/GenBank/DDBJ whole genome shotgun (WGS) entry which is preliminary data.</text>
</comment>
<keyword evidence="10" id="KW-1185">Reference proteome</keyword>
<feature type="region of interest" description="Disordered" evidence="8">
    <location>
        <begin position="235"/>
        <end position="328"/>
    </location>
</feature>
<gene>
    <name evidence="9" type="ORF">EJ04DRAFT_511198</name>
</gene>
<evidence type="ECO:0000256" key="6">
    <source>
        <dbReference type="ARBA" id="ARBA00023242"/>
    </source>
</evidence>
<feature type="compositionally biased region" description="Basic and acidic residues" evidence="8">
    <location>
        <begin position="288"/>
        <end position="328"/>
    </location>
</feature>
<evidence type="ECO:0000256" key="8">
    <source>
        <dbReference type="SAM" id="MobiDB-lite"/>
    </source>
</evidence>
<dbReference type="PANTHER" id="PTHR23142">
    <property type="entry name" value="PRE-MRNA-SPLICING FACTOR 38A-RELATED"/>
    <property type="match status" value="1"/>
</dbReference>